<keyword evidence="2 5" id="KW-0812">Transmembrane</keyword>
<evidence type="ECO:0000313" key="6">
    <source>
        <dbReference type="EMBL" id="MEC5386262.1"/>
    </source>
</evidence>
<proteinExistence type="predicted"/>
<protein>
    <submittedName>
        <fullName evidence="6">LrgB family protein</fullName>
    </submittedName>
</protein>
<feature type="transmembrane region" description="Helical" evidence="5">
    <location>
        <begin position="95"/>
        <end position="117"/>
    </location>
</feature>
<evidence type="ECO:0000256" key="3">
    <source>
        <dbReference type="ARBA" id="ARBA00022989"/>
    </source>
</evidence>
<dbReference type="PANTHER" id="PTHR30249:SF0">
    <property type="entry name" value="PLASTIDAL GLYCOLATE_GLYCERATE TRANSLOCATOR 1, CHLOROPLASTIC"/>
    <property type="match status" value="1"/>
</dbReference>
<sequence length="232" mass="24331">MNALLGNPALWLTLTIATYLFAAWIHQRSGHNTLTNPLLLSVAIIVPLLLLTDTSYDRYMESARFIHLLLAPATIALAVPLFANISHMRAMLKPLLIALLVGGTAGIVSVLLFGKLFGLPHDVLVSFSPKSVTTPIAMALAEKLGGNASLAAAAVLATGILGAVGAEHLFRWLNVRDDAVQGFAMGIASHGIGTTRALHISHKAGAFSGLGMSLNGIFTSLCLPALLAAWPL</sequence>
<feature type="transmembrane region" description="Helical" evidence="5">
    <location>
        <begin position="6"/>
        <end position="25"/>
    </location>
</feature>
<comment type="caution">
    <text evidence="6">The sequence shown here is derived from an EMBL/GenBank/DDBJ whole genome shotgun (WGS) entry which is preliminary data.</text>
</comment>
<evidence type="ECO:0000313" key="7">
    <source>
        <dbReference type="Proteomes" id="UP001331561"/>
    </source>
</evidence>
<dbReference type="EMBL" id="JAYXHS010000002">
    <property type="protein sequence ID" value="MEC5386262.1"/>
    <property type="molecule type" value="Genomic_DNA"/>
</dbReference>
<organism evidence="6 7">
    <name type="scientific">Uliginosibacterium silvisoli</name>
    <dbReference type="NCBI Taxonomy" id="3114758"/>
    <lineage>
        <taxon>Bacteria</taxon>
        <taxon>Pseudomonadati</taxon>
        <taxon>Pseudomonadota</taxon>
        <taxon>Betaproteobacteria</taxon>
        <taxon>Rhodocyclales</taxon>
        <taxon>Zoogloeaceae</taxon>
        <taxon>Uliginosibacterium</taxon>
    </lineage>
</organism>
<evidence type="ECO:0000256" key="1">
    <source>
        <dbReference type="ARBA" id="ARBA00004141"/>
    </source>
</evidence>
<name>A0ABU6K3M2_9RHOO</name>
<evidence type="ECO:0000256" key="2">
    <source>
        <dbReference type="ARBA" id="ARBA00022692"/>
    </source>
</evidence>
<dbReference type="InterPro" id="IPR007300">
    <property type="entry name" value="CidB/LrgB"/>
</dbReference>
<reference evidence="6 7" key="1">
    <citation type="submission" date="2024-01" db="EMBL/GenBank/DDBJ databases">
        <title>Uliginosibacterium soil sp. nov.</title>
        <authorList>
            <person name="Lv Y."/>
        </authorList>
    </citation>
    <scope>NUCLEOTIDE SEQUENCE [LARGE SCALE GENOMIC DNA]</scope>
    <source>
        <strain evidence="6 7">H3</strain>
    </source>
</reference>
<accession>A0ABU6K3M2</accession>
<comment type="subcellular location">
    <subcellularLocation>
        <location evidence="1">Membrane</location>
        <topology evidence="1">Multi-pass membrane protein</topology>
    </subcellularLocation>
</comment>
<evidence type="ECO:0000256" key="5">
    <source>
        <dbReference type="SAM" id="Phobius"/>
    </source>
</evidence>
<keyword evidence="4 5" id="KW-0472">Membrane</keyword>
<feature type="transmembrane region" description="Helical" evidence="5">
    <location>
        <begin position="206"/>
        <end position="230"/>
    </location>
</feature>
<feature type="transmembrane region" description="Helical" evidence="5">
    <location>
        <begin position="148"/>
        <end position="166"/>
    </location>
</feature>
<keyword evidence="3 5" id="KW-1133">Transmembrane helix</keyword>
<gene>
    <name evidence="6" type="ORF">VVD49_11040</name>
</gene>
<dbReference type="Proteomes" id="UP001331561">
    <property type="component" value="Unassembled WGS sequence"/>
</dbReference>
<dbReference type="PANTHER" id="PTHR30249">
    <property type="entry name" value="PUTATIVE SEROTONIN TRANSPORTER"/>
    <property type="match status" value="1"/>
</dbReference>
<evidence type="ECO:0000256" key="4">
    <source>
        <dbReference type="ARBA" id="ARBA00023136"/>
    </source>
</evidence>
<feature type="transmembrane region" description="Helical" evidence="5">
    <location>
        <begin position="37"/>
        <end position="56"/>
    </location>
</feature>
<dbReference type="RefSeq" id="WP_327599234.1">
    <property type="nucleotide sequence ID" value="NZ_JAYXHS010000002.1"/>
</dbReference>
<keyword evidence="7" id="KW-1185">Reference proteome</keyword>
<dbReference type="Pfam" id="PF04172">
    <property type="entry name" value="LrgB"/>
    <property type="match status" value="1"/>
</dbReference>
<feature type="transmembrane region" description="Helical" evidence="5">
    <location>
        <begin position="62"/>
        <end position="83"/>
    </location>
</feature>